<evidence type="ECO:0000256" key="1">
    <source>
        <dbReference type="SAM" id="SignalP"/>
    </source>
</evidence>
<proteinExistence type="predicted"/>
<sequence length="68" mass="7643">CTIFLILLLFCPFPFYRAFSKSHSRVGLKSSTKQKTSIFSTLASEKSLSDCKKLVGSYWVEEASLQMG</sequence>
<keyword evidence="3" id="KW-1185">Reference proteome</keyword>
<protein>
    <submittedName>
        <fullName evidence="2">Uncharacterized protein</fullName>
    </submittedName>
</protein>
<feature type="signal peptide" evidence="1">
    <location>
        <begin position="1"/>
        <end position="18"/>
    </location>
</feature>
<dbReference type="Proteomes" id="UP000675900">
    <property type="component" value="Unassembled WGS sequence"/>
</dbReference>
<reference evidence="2" key="1">
    <citation type="submission" date="2025-08" db="UniProtKB">
        <authorList>
            <consortium name="Ensembl"/>
        </authorList>
    </citation>
    <scope>IDENTIFICATION</scope>
</reference>
<feature type="chain" id="PRO_5034539554" evidence="1">
    <location>
        <begin position="19"/>
        <end position="68"/>
    </location>
</feature>
<keyword evidence="1" id="KW-0732">Signal</keyword>
<accession>A0A8C9KLT1</accession>
<reference evidence="2" key="2">
    <citation type="submission" date="2025-09" db="UniProtKB">
        <authorList>
            <consortium name="Ensembl"/>
        </authorList>
    </citation>
    <scope>IDENTIFICATION</scope>
</reference>
<dbReference type="AlphaFoldDB" id="A0A8C9KLT1"/>
<organism evidence="2 3">
    <name type="scientific">Panthera tigris altaica</name>
    <name type="common">Siberian tiger</name>
    <dbReference type="NCBI Taxonomy" id="74533"/>
    <lineage>
        <taxon>Eukaryota</taxon>
        <taxon>Metazoa</taxon>
        <taxon>Chordata</taxon>
        <taxon>Craniata</taxon>
        <taxon>Vertebrata</taxon>
        <taxon>Euteleostomi</taxon>
        <taxon>Mammalia</taxon>
        <taxon>Eutheria</taxon>
        <taxon>Laurasiatheria</taxon>
        <taxon>Carnivora</taxon>
        <taxon>Feliformia</taxon>
        <taxon>Felidae</taxon>
        <taxon>Pantherinae</taxon>
        <taxon>Panthera</taxon>
    </lineage>
</organism>
<dbReference type="Ensembl" id="ENSPTIT00000028247.1">
    <property type="protein sequence ID" value="ENSPTIP00000023781.1"/>
    <property type="gene ID" value="ENSPTIG00000020124.1"/>
</dbReference>
<evidence type="ECO:0000313" key="2">
    <source>
        <dbReference type="Ensembl" id="ENSPTIP00000023781.1"/>
    </source>
</evidence>
<name>A0A8C9KLT1_PANTA</name>
<evidence type="ECO:0000313" key="3">
    <source>
        <dbReference type="Proteomes" id="UP000675900"/>
    </source>
</evidence>